<evidence type="ECO:0000313" key="6">
    <source>
        <dbReference type="EMBL" id="EDM26867.1"/>
    </source>
</evidence>
<keyword evidence="1" id="KW-0805">Transcription regulation</keyword>
<reference evidence="6 7" key="1">
    <citation type="journal article" date="2010" name="J. Bacteriol.">
        <title>Genome sequence of Lentisphaera araneosa HTCC2155T, the type species of the order Lentisphaerales in the phylum Lentisphaerae.</title>
        <authorList>
            <person name="Thrash J.C."/>
            <person name="Cho J.C."/>
            <person name="Vergin K.L."/>
            <person name="Morris R.M."/>
            <person name="Giovannoni S.J."/>
        </authorList>
    </citation>
    <scope>NUCLEOTIDE SEQUENCE [LARGE SCALE GENOMIC DNA]</scope>
    <source>
        <strain evidence="6 7">HTCC2155</strain>
    </source>
</reference>
<dbReference type="NCBIfam" id="TIGR02937">
    <property type="entry name" value="sigma70-ECF"/>
    <property type="match status" value="1"/>
</dbReference>
<organism evidence="6 7">
    <name type="scientific">Lentisphaera araneosa HTCC2155</name>
    <dbReference type="NCBI Taxonomy" id="313628"/>
    <lineage>
        <taxon>Bacteria</taxon>
        <taxon>Pseudomonadati</taxon>
        <taxon>Lentisphaerota</taxon>
        <taxon>Lentisphaeria</taxon>
        <taxon>Lentisphaerales</taxon>
        <taxon>Lentisphaeraceae</taxon>
        <taxon>Lentisphaera</taxon>
    </lineage>
</organism>
<comment type="caution">
    <text evidence="6">The sequence shown here is derived from an EMBL/GenBank/DDBJ whole genome shotgun (WGS) entry which is preliminary data.</text>
</comment>
<evidence type="ECO:0000313" key="7">
    <source>
        <dbReference type="Proteomes" id="UP000004947"/>
    </source>
</evidence>
<evidence type="ECO:0000256" key="2">
    <source>
        <dbReference type="ARBA" id="ARBA00023082"/>
    </source>
</evidence>
<dbReference type="InterPro" id="IPR007627">
    <property type="entry name" value="RNA_pol_sigma70_r2"/>
</dbReference>
<dbReference type="GO" id="GO:0016987">
    <property type="term" value="F:sigma factor activity"/>
    <property type="evidence" value="ECO:0007669"/>
    <property type="project" value="UniProtKB-KW"/>
</dbReference>
<dbReference type="SUPFAM" id="SSF88946">
    <property type="entry name" value="Sigma2 domain of RNA polymerase sigma factors"/>
    <property type="match status" value="1"/>
</dbReference>
<keyword evidence="2" id="KW-0731">Sigma factor</keyword>
<dbReference type="GO" id="GO:0006352">
    <property type="term" value="P:DNA-templated transcription initiation"/>
    <property type="evidence" value="ECO:0007669"/>
    <property type="project" value="InterPro"/>
</dbReference>
<dbReference type="InterPro" id="IPR013325">
    <property type="entry name" value="RNA_pol_sigma_r2"/>
</dbReference>
<keyword evidence="3" id="KW-0238">DNA-binding</keyword>
<dbReference type="Gene3D" id="1.10.1740.10">
    <property type="match status" value="1"/>
</dbReference>
<dbReference type="AlphaFoldDB" id="A6DNB9"/>
<dbReference type="PANTHER" id="PTHR43133:SF8">
    <property type="entry name" value="RNA POLYMERASE SIGMA FACTOR HI_1459-RELATED"/>
    <property type="match status" value="1"/>
</dbReference>
<evidence type="ECO:0000256" key="1">
    <source>
        <dbReference type="ARBA" id="ARBA00023015"/>
    </source>
</evidence>
<dbReference type="eggNOG" id="COG1595">
    <property type="taxonomic scope" value="Bacteria"/>
</dbReference>
<dbReference type="OrthoDB" id="9784272at2"/>
<keyword evidence="7" id="KW-1185">Reference proteome</keyword>
<proteinExistence type="predicted"/>
<name>A6DNB9_9BACT</name>
<dbReference type="InterPro" id="IPR014284">
    <property type="entry name" value="RNA_pol_sigma-70_dom"/>
</dbReference>
<dbReference type="PANTHER" id="PTHR43133">
    <property type="entry name" value="RNA POLYMERASE ECF-TYPE SIGMA FACTO"/>
    <property type="match status" value="1"/>
</dbReference>
<accession>A6DNB9</accession>
<dbReference type="EMBL" id="ABCK01000013">
    <property type="protein sequence ID" value="EDM26867.1"/>
    <property type="molecule type" value="Genomic_DNA"/>
</dbReference>
<feature type="domain" description="RNA polymerase sigma-70 region 2" evidence="5">
    <location>
        <begin position="29"/>
        <end position="96"/>
    </location>
</feature>
<dbReference type="RefSeq" id="WP_007279358.1">
    <property type="nucleotide sequence ID" value="NZ_ABCK01000013.1"/>
</dbReference>
<protein>
    <submittedName>
        <fullName evidence="6">Probable RNA polymerase sigma-H factor</fullName>
    </submittedName>
</protein>
<dbReference type="Pfam" id="PF04542">
    <property type="entry name" value="Sigma70_r2"/>
    <property type="match status" value="1"/>
</dbReference>
<evidence type="ECO:0000259" key="5">
    <source>
        <dbReference type="Pfam" id="PF04542"/>
    </source>
</evidence>
<dbReference type="InterPro" id="IPR039425">
    <property type="entry name" value="RNA_pol_sigma-70-like"/>
</dbReference>
<keyword evidence="4" id="KW-0804">Transcription</keyword>
<dbReference type="Proteomes" id="UP000004947">
    <property type="component" value="Unassembled WGS sequence"/>
</dbReference>
<dbReference type="STRING" id="313628.LNTAR_06464"/>
<evidence type="ECO:0000256" key="4">
    <source>
        <dbReference type="ARBA" id="ARBA00023163"/>
    </source>
</evidence>
<evidence type="ECO:0000256" key="3">
    <source>
        <dbReference type="ARBA" id="ARBA00023125"/>
    </source>
</evidence>
<dbReference type="GO" id="GO:0003677">
    <property type="term" value="F:DNA binding"/>
    <property type="evidence" value="ECO:0007669"/>
    <property type="project" value="UniProtKB-KW"/>
</dbReference>
<gene>
    <name evidence="6" type="ORF">LNTAR_06464</name>
</gene>
<sequence length="204" mass="24138">MTKKSYLTRQTLIQRARDPQDEAAWEEFISLYKNFIYHLLHKMNINANDFDDMVQLVLMKLWEGLKSYDSSRGKFRSWLGRLTKNAVINYLDKQTRQNLQKEEIRNTQELELQIKNYQIGELEQLIEDEWQAYVTSIAFDNIKELFSGMAIEAFLLSQQGVTAVEIAERLDLKKESVYVLVSRVKSKFIDEMRRLVRELESDGQ</sequence>